<feature type="non-terminal residue" evidence="1">
    <location>
        <position position="1"/>
    </location>
</feature>
<evidence type="ECO:0000313" key="2">
    <source>
        <dbReference type="Proteomes" id="UP000822688"/>
    </source>
</evidence>
<protein>
    <submittedName>
        <fullName evidence="1">Uncharacterized protein</fullName>
    </submittedName>
</protein>
<sequence length="87" mass="9933">LSSSLLYYLRVHAQGEDHHGSKPVSDEYYAPSSSLHCELTRLLPPSIVRLRGAQRLFRQYCPWKADVLDSLVHSSRLMVLRAAQELL</sequence>
<dbReference type="Proteomes" id="UP000822688">
    <property type="component" value="Chromosome V"/>
</dbReference>
<dbReference type="AlphaFoldDB" id="A0A8T0HWR0"/>
<gene>
    <name evidence="1" type="ORF">KC19_VG320600</name>
</gene>
<name>A0A8T0HWR0_CERPU</name>
<evidence type="ECO:0000313" key="1">
    <source>
        <dbReference type="EMBL" id="KAG0575131.1"/>
    </source>
</evidence>
<reference evidence="1" key="1">
    <citation type="submission" date="2020-06" db="EMBL/GenBank/DDBJ databases">
        <title>WGS assembly of Ceratodon purpureus strain R40.</title>
        <authorList>
            <person name="Carey S.B."/>
            <person name="Jenkins J."/>
            <person name="Shu S."/>
            <person name="Lovell J.T."/>
            <person name="Sreedasyam A."/>
            <person name="Maumus F."/>
            <person name="Tiley G.P."/>
            <person name="Fernandez-Pozo N."/>
            <person name="Barry K."/>
            <person name="Chen C."/>
            <person name="Wang M."/>
            <person name="Lipzen A."/>
            <person name="Daum C."/>
            <person name="Saski C.A."/>
            <person name="Payton A.C."/>
            <person name="Mcbreen J.C."/>
            <person name="Conrad R.E."/>
            <person name="Kollar L.M."/>
            <person name="Olsson S."/>
            <person name="Huttunen S."/>
            <person name="Landis J.B."/>
            <person name="Wickett N.J."/>
            <person name="Johnson M.G."/>
            <person name="Rensing S.A."/>
            <person name="Grimwood J."/>
            <person name="Schmutz J."/>
            <person name="Mcdaniel S.F."/>
        </authorList>
    </citation>
    <scope>NUCLEOTIDE SEQUENCE</scope>
    <source>
        <strain evidence="1">R40</strain>
    </source>
</reference>
<dbReference type="EMBL" id="CM026426">
    <property type="protein sequence ID" value="KAG0575131.1"/>
    <property type="molecule type" value="Genomic_DNA"/>
</dbReference>
<keyword evidence="2" id="KW-1185">Reference proteome</keyword>
<organism evidence="1 2">
    <name type="scientific">Ceratodon purpureus</name>
    <name type="common">Fire moss</name>
    <name type="synonym">Dicranum purpureum</name>
    <dbReference type="NCBI Taxonomy" id="3225"/>
    <lineage>
        <taxon>Eukaryota</taxon>
        <taxon>Viridiplantae</taxon>
        <taxon>Streptophyta</taxon>
        <taxon>Embryophyta</taxon>
        <taxon>Bryophyta</taxon>
        <taxon>Bryophytina</taxon>
        <taxon>Bryopsida</taxon>
        <taxon>Dicranidae</taxon>
        <taxon>Pseudoditrichales</taxon>
        <taxon>Ditrichaceae</taxon>
        <taxon>Ceratodon</taxon>
    </lineage>
</organism>
<proteinExistence type="predicted"/>
<comment type="caution">
    <text evidence="1">The sequence shown here is derived from an EMBL/GenBank/DDBJ whole genome shotgun (WGS) entry which is preliminary data.</text>
</comment>
<accession>A0A8T0HWR0</accession>